<protein>
    <recommendedName>
        <fullName evidence="5 6">Glycosyltransferase 2-like domain-containing protein</fullName>
    </recommendedName>
</protein>
<dbReference type="KEGG" id="mvd:AWU67_02065"/>
<dbReference type="SUPFAM" id="SSF53448">
    <property type="entry name" value="Nucleotide-diphospho-sugar transferases"/>
    <property type="match status" value="1"/>
</dbReference>
<gene>
    <name evidence="7" type="ORF">AWU67_02065</name>
</gene>
<comment type="similarity">
    <text evidence="2">Belongs to the glycosyltransferase 2 family.</text>
</comment>
<dbReference type="GO" id="GO:0016757">
    <property type="term" value="F:glycosyltransferase activity"/>
    <property type="evidence" value="ECO:0007669"/>
    <property type="project" value="UniProtKB-KW"/>
</dbReference>
<reference evidence="8" key="2">
    <citation type="submission" date="2016-01" db="EMBL/GenBank/DDBJ databases">
        <title>First complete genome sequence of a species in the genus Microterricola, an extremophilic cold active enzyme producing strain ERGS5:02 isolated from Sikkim Himalaya.</title>
        <authorList>
            <person name="Kumar R."/>
            <person name="Singh D."/>
            <person name="Swarnkar M.K."/>
        </authorList>
    </citation>
    <scope>NUCLEOTIDE SEQUENCE [LARGE SCALE GENOMIC DNA]</scope>
    <source>
        <strain evidence="8">ERGS5:02</strain>
    </source>
</reference>
<proteinExistence type="inferred from homology"/>
<organism evidence="7 8">
    <name type="scientific">Microterricola viridarii</name>
    <dbReference type="NCBI Taxonomy" id="412690"/>
    <lineage>
        <taxon>Bacteria</taxon>
        <taxon>Bacillati</taxon>
        <taxon>Actinomycetota</taxon>
        <taxon>Actinomycetes</taxon>
        <taxon>Micrococcales</taxon>
        <taxon>Microbacteriaceae</taxon>
        <taxon>Microterricola</taxon>
    </lineage>
</organism>
<keyword evidence="3" id="KW-0328">Glycosyltransferase</keyword>
<dbReference type="PANTHER" id="PTHR43179:SF12">
    <property type="entry name" value="GALACTOFURANOSYLTRANSFERASE GLFT2"/>
    <property type="match status" value="1"/>
</dbReference>
<accession>A0A0Y0MQ64</accession>
<evidence type="ECO:0000313" key="8">
    <source>
        <dbReference type="Proteomes" id="UP000058305"/>
    </source>
</evidence>
<dbReference type="PANTHER" id="PTHR43179">
    <property type="entry name" value="RHAMNOSYLTRANSFERASE WBBL"/>
    <property type="match status" value="1"/>
</dbReference>
<sequence>MSLTIDVVVPVYGNWPITESCLLHLRAQSVRHRVIVVDDAGPDDTLERLATGFPEVTVIALEQNLGFAGACNRGLAAATADIVVLVNNDVDAEPELLERLTAPFGADQRLGSATPLLFKPDGRVDAYGICADVTLSGFVRFNGATAETAVRDGGEGGAGHALLGPYGAVAAYRRFALEQVGDFDEGIKMYGEELDLALRLRAGGWSTIAVPDARGTHLGGATSGRGSASQRRKAGYGRGYLLRAYGVLRGRHALRALVTEAIVCAGDLVLSRDLASTRGRIAGWRAGAAAGPRSRDIPGVDRGIGFIESLQLRVGDRQG</sequence>
<evidence type="ECO:0000256" key="1">
    <source>
        <dbReference type="ARBA" id="ARBA00004776"/>
    </source>
</evidence>
<dbReference type="InterPro" id="IPR029044">
    <property type="entry name" value="Nucleotide-diphossugar_trans"/>
</dbReference>
<dbReference type="Pfam" id="PF00535">
    <property type="entry name" value="Glycos_transf_2"/>
    <property type="match status" value="1"/>
</dbReference>
<evidence type="ECO:0000259" key="5">
    <source>
        <dbReference type="Pfam" id="PF00535"/>
    </source>
</evidence>
<dbReference type="Gene3D" id="3.90.550.10">
    <property type="entry name" value="Spore Coat Polysaccharide Biosynthesis Protein SpsA, Chain A"/>
    <property type="match status" value="1"/>
</dbReference>
<reference evidence="7 8" key="1">
    <citation type="journal article" date="2016" name="J. Biotechnol.">
        <title>First complete genome sequence of a species in the genus Microterricola, an extremophilic cold active enzyme producing bacterial strain ERGS5:02 isolated from Sikkim Himalaya.</title>
        <authorList>
            <person name="Himanshu"/>
            <person name="Swarnkar M.K."/>
            <person name="Singh D."/>
            <person name="Kumar R."/>
        </authorList>
    </citation>
    <scope>NUCLEOTIDE SEQUENCE [LARGE SCALE GENOMIC DNA]</scope>
    <source>
        <strain evidence="7 8">ERGS5:02</strain>
    </source>
</reference>
<dbReference type="RefSeq" id="WP_067226106.1">
    <property type="nucleotide sequence ID" value="NZ_CP014145.1"/>
</dbReference>
<dbReference type="Pfam" id="PF13632">
    <property type="entry name" value="Glyco_trans_2_3"/>
    <property type="match status" value="1"/>
</dbReference>
<dbReference type="Proteomes" id="UP000058305">
    <property type="component" value="Chromosome"/>
</dbReference>
<keyword evidence="4" id="KW-0808">Transferase</keyword>
<dbReference type="InterPro" id="IPR001173">
    <property type="entry name" value="Glyco_trans_2-like"/>
</dbReference>
<evidence type="ECO:0000256" key="2">
    <source>
        <dbReference type="ARBA" id="ARBA00006739"/>
    </source>
</evidence>
<dbReference type="OrthoDB" id="9771846at2"/>
<feature type="domain" description="Glycosyltransferase 2-like" evidence="5">
    <location>
        <begin position="7"/>
        <end position="109"/>
    </location>
</feature>
<keyword evidence="8" id="KW-1185">Reference proteome</keyword>
<evidence type="ECO:0000259" key="6">
    <source>
        <dbReference type="Pfam" id="PF13632"/>
    </source>
</evidence>
<evidence type="ECO:0000256" key="4">
    <source>
        <dbReference type="ARBA" id="ARBA00022679"/>
    </source>
</evidence>
<evidence type="ECO:0000256" key="3">
    <source>
        <dbReference type="ARBA" id="ARBA00022676"/>
    </source>
</evidence>
<dbReference type="AlphaFoldDB" id="A0A0Y0MQ64"/>
<dbReference type="EMBL" id="CP014145">
    <property type="protein sequence ID" value="AMB57848.1"/>
    <property type="molecule type" value="Genomic_DNA"/>
</dbReference>
<evidence type="ECO:0000313" key="7">
    <source>
        <dbReference type="EMBL" id="AMB57848.1"/>
    </source>
</evidence>
<name>A0A0Y0MQ64_9MICO</name>
<feature type="domain" description="Glycosyltransferase 2-like" evidence="6">
    <location>
        <begin position="136"/>
        <end position="265"/>
    </location>
</feature>
<dbReference type="CDD" id="cd04186">
    <property type="entry name" value="GT_2_like_c"/>
    <property type="match status" value="1"/>
</dbReference>
<comment type="pathway">
    <text evidence="1">Cell wall biogenesis; cell wall polysaccharide biosynthesis.</text>
</comment>